<proteinExistence type="predicted"/>
<protein>
    <submittedName>
        <fullName evidence="1">HEAT repeat protein</fullName>
    </submittedName>
</protein>
<keyword evidence="2" id="KW-1185">Reference proteome</keyword>
<dbReference type="SUPFAM" id="SSF48371">
    <property type="entry name" value="ARM repeat"/>
    <property type="match status" value="1"/>
</dbReference>
<reference evidence="1 2" key="1">
    <citation type="submission" date="2018-10" db="EMBL/GenBank/DDBJ databases">
        <title>Sequencing the genomes of 1000 actinobacteria strains.</title>
        <authorList>
            <person name="Klenk H.-P."/>
        </authorList>
    </citation>
    <scope>NUCLEOTIDE SEQUENCE [LARGE SCALE GENOMIC DNA]</scope>
    <source>
        <strain evidence="1 2">DSM 17894</strain>
    </source>
</reference>
<dbReference type="EMBL" id="RBKS01000001">
    <property type="protein sequence ID" value="RKR75044.1"/>
    <property type="molecule type" value="Genomic_DNA"/>
</dbReference>
<organism evidence="1 2">
    <name type="scientific">Frondihabitans australicus</name>
    <dbReference type="NCBI Taxonomy" id="386892"/>
    <lineage>
        <taxon>Bacteria</taxon>
        <taxon>Bacillati</taxon>
        <taxon>Actinomycetota</taxon>
        <taxon>Actinomycetes</taxon>
        <taxon>Micrococcales</taxon>
        <taxon>Microbacteriaceae</taxon>
        <taxon>Frondihabitans</taxon>
    </lineage>
</organism>
<dbReference type="OrthoDB" id="9134742at2"/>
<comment type="caution">
    <text evidence="1">The sequence shown here is derived from an EMBL/GenBank/DDBJ whole genome shotgun (WGS) entry which is preliminary data.</text>
</comment>
<dbReference type="RefSeq" id="WP_121369883.1">
    <property type="nucleotide sequence ID" value="NZ_RBKS01000001.1"/>
</dbReference>
<dbReference type="Gene3D" id="1.25.10.10">
    <property type="entry name" value="Leucine-rich Repeat Variant"/>
    <property type="match status" value="1"/>
</dbReference>
<dbReference type="InterPro" id="IPR016024">
    <property type="entry name" value="ARM-type_fold"/>
</dbReference>
<accession>A0A495IGG7</accession>
<gene>
    <name evidence="1" type="ORF">C8E83_2179</name>
</gene>
<dbReference type="InterPro" id="IPR011989">
    <property type="entry name" value="ARM-like"/>
</dbReference>
<dbReference type="AlphaFoldDB" id="A0A495IGG7"/>
<evidence type="ECO:0000313" key="2">
    <source>
        <dbReference type="Proteomes" id="UP000280008"/>
    </source>
</evidence>
<sequence length="218" mass="23010">MSTLDDALRDPRSSTRLRAVMAAGSTPDEGDVATLVAQCATEPDFFVRDMLTWALTRHDPALVVPILLQELANPTPQARSQALHTLSKIGDRATFDDVAALLTDPVDDVARAAWRAAVALGPDETDVDGRRALAARLATQLGRGDGQTRLSLSRAFAALGPDAVETVLVDAATSTMSHRAEHAAEALRVVRDPDSASALAVDAARREVALGRTRGAKG</sequence>
<dbReference type="Proteomes" id="UP000280008">
    <property type="component" value="Unassembled WGS sequence"/>
</dbReference>
<evidence type="ECO:0000313" key="1">
    <source>
        <dbReference type="EMBL" id="RKR75044.1"/>
    </source>
</evidence>
<name>A0A495IGG7_9MICO</name>